<sequence>VGLLIVIWIHKTNQRQPISPSPSSRLNFSFLGSSSTATLIRSPSVIFRLLPSRRCGFSRLSLCQMSRWYSMHLVEVFWSAPLEIFSPLSGGFVPPKVSWGQVNSYGKTNDLSCKLSEESFSSRCDIEVFRHLELCRKHAAHDLSVFLRIPEEARELEKQPTQVTKESMSLCEAKYLR</sequence>
<protein>
    <submittedName>
        <fullName evidence="1">Uncharacterized protein</fullName>
    </submittedName>
</protein>
<evidence type="ECO:0000313" key="1">
    <source>
        <dbReference type="EMBL" id="KAH0894741.1"/>
    </source>
</evidence>
<gene>
    <name evidence="1" type="ORF">HID58_057170</name>
</gene>
<proteinExistence type="predicted"/>
<evidence type="ECO:0000313" key="2">
    <source>
        <dbReference type="Proteomes" id="UP000824890"/>
    </source>
</evidence>
<feature type="non-terminal residue" evidence="1">
    <location>
        <position position="1"/>
    </location>
</feature>
<dbReference type="EMBL" id="JAGKQM010000013">
    <property type="protein sequence ID" value="KAH0894741.1"/>
    <property type="molecule type" value="Genomic_DNA"/>
</dbReference>
<comment type="caution">
    <text evidence="1">The sequence shown here is derived from an EMBL/GenBank/DDBJ whole genome shotgun (WGS) entry which is preliminary data.</text>
</comment>
<feature type="non-terminal residue" evidence="1">
    <location>
        <position position="177"/>
    </location>
</feature>
<organism evidence="1 2">
    <name type="scientific">Brassica napus</name>
    <name type="common">Rape</name>
    <dbReference type="NCBI Taxonomy" id="3708"/>
    <lineage>
        <taxon>Eukaryota</taxon>
        <taxon>Viridiplantae</taxon>
        <taxon>Streptophyta</taxon>
        <taxon>Embryophyta</taxon>
        <taxon>Tracheophyta</taxon>
        <taxon>Spermatophyta</taxon>
        <taxon>Magnoliopsida</taxon>
        <taxon>eudicotyledons</taxon>
        <taxon>Gunneridae</taxon>
        <taxon>Pentapetalae</taxon>
        <taxon>rosids</taxon>
        <taxon>malvids</taxon>
        <taxon>Brassicales</taxon>
        <taxon>Brassicaceae</taxon>
        <taxon>Brassiceae</taxon>
        <taxon>Brassica</taxon>
    </lineage>
</organism>
<accession>A0ABQ8ARP0</accession>
<dbReference type="Proteomes" id="UP000824890">
    <property type="component" value="Unassembled WGS sequence"/>
</dbReference>
<keyword evidence="2" id="KW-1185">Reference proteome</keyword>
<name>A0ABQ8ARP0_BRANA</name>
<reference evidence="1 2" key="1">
    <citation type="submission" date="2021-05" db="EMBL/GenBank/DDBJ databases">
        <title>Genome Assembly of Synthetic Allotetraploid Brassica napus Reveals Homoeologous Exchanges between Subgenomes.</title>
        <authorList>
            <person name="Davis J.T."/>
        </authorList>
    </citation>
    <scope>NUCLEOTIDE SEQUENCE [LARGE SCALE GENOMIC DNA]</scope>
    <source>
        <strain evidence="2">cv. Da-Ae</strain>
        <tissue evidence="1">Seedling</tissue>
    </source>
</reference>